<evidence type="ECO:0000313" key="1">
    <source>
        <dbReference type="EMBL" id="QCX24699.1"/>
    </source>
</evidence>
<dbReference type="EMBL" id="CP040736">
    <property type="protein sequence ID" value="QCX24699.1"/>
    <property type="molecule type" value="Genomic_DNA"/>
</dbReference>
<sequence length="132" mass="15128">MDNKLVKLTYDQIIAIHLAINESEEITLSEKRLQSNLNFLNQFEDLQWYATHLVCTMIVDDIFETDNEVTTVAVLDYFLHLNGYGLDMTKDVDKTTLHGLIKTIKESDKLEKDDLQNIRGVLSTCIHPISAD</sequence>
<dbReference type="STRING" id="1423818.FC88_GL002002"/>
<name>A0A5B7T2E1_9LACO</name>
<accession>A0A5B7T2E1</accession>
<organism evidence="1 2">
    <name type="scientific">Companilactobacillus futsaii</name>
    <dbReference type="NCBI Taxonomy" id="938155"/>
    <lineage>
        <taxon>Bacteria</taxon>
        <taxon>Bacillati</taxon>
        <taxon>Bacillota</taxon>
        <taxon>Bacilli</taxon>
        <taxon>Lactobacillales</taxon>
        <taxon>Lactobacillaceae</taxon>
        <taxon>Companilactobacillus</taxon>
    </lineage>
</organism>
<gene>
    <name evidence="1" type="ORF">FG051_06055</name>
</gene>
<proteinExistence type="predicted"/>
<dbReference type="RefSeq" id="WP_057811856.1">
    <property type="nucleotide sequence ID" value="NZ_CP040736.1"/>
</dbReference>
<evidence type="ECO:0000313" key="2">
    <source>
        <dbReference type="Proteomes" id="UP000310673"/>
    </source>
</evidence>
<dbReference type="AlphaFoldDB" id="A0A5B7T2E1"/>
<protein>
    <submittedName>
        <fullName evidence="1">Uncharacterized protein</fullName>
    </submittedName>
</protein>
<dbReference type="KEGG" id="lft:FG051_06055"/>
<reference evidence="1 2" key="1">
    <citation type="submission" date="2019-05" db="EMBL/GenBank/DDBJ databases">
        <title>Genome Sequence of Lactobacillus futsaii Y97, a Potential Probiotic Strain Isolated from the Futsai of Taiwan.</title>
        <authorList>
            <person name="Du X."/>
        </authorList>
    </citation>
    <scope>NUCLEOTIDE SEQUENCE [LARGE SCALE GENOMIC DNA]</scope>
    <source>
        <strain evidence="1 2">Y97</strain>
    </source>
</reference>
<dbReference type="Proteomes" id="UP000310673">
    <property type="component" value="Chromosome"/>
</dbReference>